<dbReference type="Pfam" id="PF01261">
    <property type="entry name" value="AP_endonuc_2"/>
    <property type="match status" value="1"/>
</dbReference>
<keyword evidence="4" id="KW-1185">Reference proteome</keyword>
<feature type="chain" id="PRO_5046742085" evidence="1">
    <location>
        <begin position="29"/>
        <end position="315"/>
    </location>
</feature>
<evidence type="ECO:0000313" key="3">
    <source>
        <dbReference type="EMBL" id="MCS5491394.1"/>
    </source>
</evidence>
<dbReference type="PANTHER" id="PTHR12110">
    <property type="entry name" value="HYDROXYPYRUVATE ISOMERASE"/>
    <property type="match status" value="1"/>
</dbReference>
<feature type="signal peptide" evidence="1">
    <location>
        <begin position="1"/>
        <end position="28"/>
    </location>
</feature>
<evidence type="ECO:0000259" key="2">
    <source>
        <dbReference type="Pfam" id="PF01261"/>
    </source>
</evidence>
<dbReference type="PANTHER" id="PTHR12110:SF53">
    <property type="entry name" value="BLR5974 PROTEIN"/>
    <property type="match status" value="1"/>
</dbReference>
<dbReference type="InterPro" id="IPR050312">
    <property type="entry name" value="IolE/XylAMocC-like"/>
</dbReference>
<dbReference type="InterPro" id="IPR013022">
    <property type="entry name" value="Xyl_isomerase-like_TIM-brl"/>
</dbReference>
<evidence type="ECO:0000313" key="4">
    <source>
        <dbReference type="Proteomes" id="UP001206788"/>
    </source>
</evidence>
<accession>A0ABT2G807</accession>
<reference evidence="3 4" key="1">
    <citation type="submission" date="2022-08" db="EMBL/GenBank/DDBJ databases">
        <title>Algoriphagus sp. CAU 1643 isolated from mud.</title>
        <authorList>
            <person name="Kim W."/>
        </authorList>
    </citation>
    <scope>NUCLEOTIDE SEQUENCE [LARGE SCALE GENOMIC DNA]</scope>
    <source>
        <strain evidence="3 4">CAU 1643</strain>
    </source>
</reference>
<dbReference type="Proteomes" id="UP001206788">
    <property type="component" value="Unassembled WGS sequence"/>
</dbReference>
<keyword evidence="1" id="KW-0732">Signal</keyword>
<dbReference type="InterPro" id="IPR006311">
    <property type="entry name" value="TAT_signal"/>
</dbReference>
<dbReference type="RefSeq" id="WP_259415054.1">
    <property type="nucleotide sequence ID" value="NZ_JANWGH010000003.1"/>
</dbReference>
<feature type="domain" description="Xylose isomerase-like TIM barrel" evidence="2">
    <location>
        <begin position="62"/>
        <end position="304"/>
    </location>
</feature>
<dbReference type="GO" id="GO:0016853">
    <property type="term" value="F:isomerase activity"/>
    <property type="evidence" value="ECO:0007669"/>
    <property type="project" value="UniProtKB-KW"/>
</dbReference>
<dbReference type="Gene3D" id="3.20.20.150">
    <property type="entry name" value="Divalent-metal-dependent TIM barrel enzymes"/>
    <property type="match status" value="1"/>
</dbReference>
<dbReference type="SUPFAM" id="SSF51658">
    <property type="entry name" value="Xylose isomerase-like"/>
    <property type="match status" value="1"/>
</dbReference>
<proteinExistence type="predicted"/>
<dbReference type="PROSITE" id="PS51318">
    <property type="entry name" value="TAT"/>
    <property type="match status" value="1"/>
</dbReference>
<keyword evidence="3" id="KW-0413">Isomerase</keyword>
<name>A0ABT2G807_9BACT</name>
<protein>
    <submittedName>
        <fullName evidence="3">Sugar phosphate isomerase/epimerase</fullName>
    </submittedName>
</protein>
<sequence length="315" mass="35739">MTNRRNFLKTSGLAAAALGLGLPEFSFAKAKADPIFKISLAEWSLYRPLFAGKMDHLDFAIEAKKHNIDAVEYVNQFFMDKAQDKVYLQEMKTRAEGEGVTNVLIMVDREGQLGAATPEERQKTVDNHKKWVEAAQFLGCHSIRINAYTAVPFSQDPKLEQEAIDVCSSTLRRICEFADDYDINVIIENHGGFSSNGKWLAELIKQTAHSRAGTLPDFGNFRMHAEGERIMSYDSYRGVDELMPYAKGVSLKPTVWNDQGEEHPLDYTRMMKIVLAHDYHGYVGIEHGAEGREWESIEEIRVNLDMVRRTLENEG</sequence>
<dbReference type="NCBIfam" id="TIGR01409">
    <property type="entry name" value="TAT_signal_seq"/>
    <property type="match status" value="1"/>
</dbReference>
<dbReference type="Pfam" id="PF10518">
    <property type="entry name" value="TAT_signal"/>
    <property type="match status" value="1"/>
</dbReference>
<dbReference type="InterPro" id="IPR019546">
    <property type="entry name" value="TAT_signal_bac_arc"/>
</dbReference>
<dbReference type="InterPro" id="IPR036237">
    <property type="entry name" value="Xyl_isomerase-like_sf"/>
</dbReference>
<comment type="caution">
    <text evidence="3">The sequence shown here is derived from an EMBL/GenBank/DDBJ whole genome shotgun (WGS) entry which is preliminary data.</text>
</comment>
<organism evidence="3 4">
    <name type="scientific">Algoriphagus limi</name>
    <dbReference type="NCBI Taxonomy" id="2975273"/>
    <lineage>
        <taxon>Bacteria</taxon>
        <taxon>Pseudomonadati</taxon>
        <taxon>Bacteroidota</taxon>
        <taxon>Cytophagia</taxon>
        <taxon>Cytophagales</taxon>
        <taxon>Cyclobacteriaceae</taxon>
        <taxon>Algoriphagus</taxon>
    </lineage>
</organism>
<gene>
    <name evidence="3" type="ORF">NY014_13190</name>
</gene>
<evidence type="ECO:0000256" key="1">
    <source>
        <dbReference type="SAM" id="SignalP"/>
    </source>
</evidence>
<dbReference type="EMBL" id="JANWGH010000003">
    <property type="protein sequence ID" value="MCS5491394.1"/>
    <property type="molecule type" value="Genomic_DNA"/>
</dbReference>